<dbReference type="RefSeq" id="WP_311667288.1">
    <property type="nucleotide sequence ID" value="NZ_JAVREO010000007.1"/>
</dbReference>
<evidence type="ECO:0000259" key="3">
    <source>
        <dbReference type="Pfam" id="PF26449"/>
    </source>
</evidence>
<evidence type="ECO:0000256" key="1">
    <source>
        <dbReference type="SAM" id="MobiDB-lite"/>
    </source>
</evidence>
<organism evidence="4 5">
    <name type="scientific">Streptomyces chisholmiae</name>
    <dbReference type="NCBI Taxonomy" id="3075540"/>
    <lineage>
        <taxon>Bacteria</taxon>
        <taxon>Bacillati</taxon>
        <taxon>Actinomycetota</taxon>
        <taxon>Actinomycetes</taxon>
        <taxon>Kitasatosporales</taxon>
        <taxon>Streptomycetaceae</taxon>
        <taxon>Streptomyces</taxon>
    </lineage>
</organism>
<dbReference type="EMBL" id="JAVREO010000007">
    <property type="protein sequence ID" value="MDT0267226.1"/>
    <property type="molecule type" value="Genomic_DNA"/>
</dbReference>
<dbReference type="PANTHER" id="PTHR30121">
    <property type="entry name" value="UNCHARACTERIZED PROTEIN YJGR-RELATED"/>
    <property type="match status" value="1"/>
</dbReference>
<dbReference type="InterPro" id="IPR058441">
    <property type="entry name" value="DUF8128"/>
</dbReference>
<comment type="caution">
    <text evidence="4">The sequence shown here is derived from an EMBL/GenBank/DDBJ whole genome shotgun (WGS) entry which is preliminary data.</text>
</comment>
<dbReference type="CDD" id="cd01127">
    <property type="entry name" value="TrwB_TraG_TraD_VirD4"/>
    <property type="match status" value="2"/>
</dbReference>
<sequence length="822" mass="88719">MTAPDWLTTYLVDPVAVWPAVAEHARSALAEHRAPLTALPAATLTVIGGRALLARWRARRLARGGRCVVVQAPPRVDEHGAEVLWSSLSGLLRPWWHRLLAGQPHVAFEYAWTREGMTIRLWVPRCVPVGLVRQAVHAAWPGAHTVVVPAAPPVPAGQAARGGRLRLARSEVLPLRTAHRNDPLRALLQAAAGLRGAERAVVQVLARPATGRRRGRTRRAARVLKTGRTQPLRGLRGTLAQATHRPQPGLEVRQDAEHSGAVRQAAEKLSGSLWAVSLLYAVSAPPGPDARRRARARAHALASSFGLYTARNWLVRARLPRPHRHLARRHLPRRAALLSVPELATLAHLPTDPDAPGLARAGARSLPPPPGIPAPAPDARPLGRGDTDARRHVALATGDARHHLHLMGATGSGKSTLITNLALDDVRHGRGLLVVDPKGDLVTDLLDRLPAECGSRLTLIDPDDPRPPPCLNVLEGQDTDVVVDNATSVFRKIHHAFWGPRTDDLMRGCCLTLVRHRAATGQPVTLADIPRLLAEPAYRLRVTAGVRDPVLRGFWAGYDALSEPARQAVTAPLLNKLRALLLRDFARRAIAHGPSTADLSDVLDGGILLARLPKGSLGEETARLLGSFLLAQTWQAATARARRPEHARIDASVYLDECHNFLHLPYPLEEMLAEARGYRVSFNLAHQHLAQLPTELREAISTNARNKVFFAASPEDARHLEHHTQPGLAAHDLTHLGRHRVAARLLVQHTPTAAFTLTTHPAAARVPGRADQLRALANQGATPPPTTREATSSTPTPAPSPAPPSSANAPTPPATPPRSPAA</sequence>
<evidence type="ECO:0000313" key="4">
    <source>
        <dbReference type="EMBL" id="MDT0267226.1"/>
    </source>
</evidence>
<dbReference type="Pfam" id="PF26449">
    <property type="entry name" value="DUF8128"/>
    <property type="match status" value="1"/>
</dbReference>
<evidence type="ECO:0000259" key="2">
    <source>
        <dbReference type="Pfam" id="PF12696"/>
    </source>
</evidence>
<gene>
    <name evidence="4" type="ORF">RM844_13115</name>
</gene>
<reference evidence="5" key="1">
    <citation type="submission" date="2023-07" db="EMBL/GenBank/DDBJ databases">
        <title>30 novel species of actinomycetes from the DSMZ collection.</title>
        <authorList>
            <person name="Nouioui I."/>
        </authorList>
    </citation>
    <scope>NUCLEOTIDE SEQUENCE [LARGE SCALE GENOMIC DNA]</scope>
    <source>
        <strain evidence="5">DSM 44915</strain>
    </source>
</reference>
<feature type="region of interest" description="Disordered" evidence="1">
    <location>
        <begin position="776"/>
        <end position="822"/>
    </location>
</feature>
<feature type="compositionally biased region" description="Pro residues" evidence="1">
    <location>
        <begin position="366"/>
        <end position="378"/>
    </location>
</feature>
<dbReference type="InterPro" id="IPR027417">
    <property type="entry name" value="P-loop_NTPase"/>
</dbReference>
<keyword evidence="5" id="KW-1185">Reference proteome</keyword>
<dbReference type="Proteomes" id="UP001183410">
    <property type="component" value="Unassembled WGS sequence"/>
</dbReference>
<feature type="region of interest" description="Disordered" evidence="1">
    <location>
        <begin position="348"/>
        <end position="381"/>
    </location>
</feature>
<feature type="compositionally biased region" description="Pro residues" evidence="1">
    <location>
        <begin position="796"/>
        <end position="822"/>
    </location>
</feature>
<evidence type="ECO:0000313" key="5">
    <source>
        <dbReference type="Proteomes" id="UP001183410"/>
    </source>
</evidence>
<dbReference type="SUPFAM" id="SSF52540">
    <property type="entry name" value="P-loop containing nucleoside triphosphate hydrolases"/>
    <property type="match status" value="1"/>
</dbReference>
<dbReference type="Gene3D" id="3.40.50.300">
    <property type="entry name" value="P-loop containing nucleotide triphosphate hydrolases"/>
    <property type="match status" value="2"/>
</dbReference>
<protein>
    <submittedName>
        <fullName evidence="4">Type IV secretory system conjugative DNA transfer family protein</fullName>
    </submittedName>
</protein>
<feature type="domain" description="TraD/TraG TraM recognition site" evidence="2">
    <location>
        <begin position="653"/>
        <end position="715"/>
    </location>
</feature>
<dbReference type="Pfam" id="PF12696">
    <property type="entry name" value="TraG-D_C"/>
    <property type="match status" value="1"/>
</dbReference>
<proteinExistence type="predicted"/>
<dbReference type="InterPro" id="IPR032689">
    <property type="entry name" value="TraG-D_C"/>
</dbReference>
<dbReference type="PANTHER" id="PTHR30121:SF11">
    <property type="entry name" value="AAA+ ATPASE DOMAIN-CONTAINING PROTEIN"/>
    <property type="match status" value="1"/>
</dbReference>
<accession>A0ABU2JQF3</accession>
<feature type="domain" description="DUF8128" evidence="3">
    <location>
        <begin position="71"/>
        <end position="352"/>
    </location>
</feature>
<dbReference type="InterPro" id="IPR051162">
    <property type="entry name" value="T4SS_component"/>
</dbReference>
<name>A0ABU2JQF3_9ACTN</name>